<evidence type="ECO:0008006" key="10">
    <source>
        <dbReference type="Google" id="ProtNLM"/>
    </source>
</evidence>
<keyword evidence="5" id="KW-0969">Cilium</keyword>
<evidence type="ECO:0000313" key="8">
    <source>
        <dbReference type="EMBL" id="TRY79777.1"/>
    </source>
</evidence>
<keyword evidence="3" id="KW-0970">Cilium biogenesis/degradation</keyword>
<dbReference type="GO" id="GO:0005815">
    <property type="term" value="C:microtubule organizing center"/>
    <property type="evidence" value="ECO:0007669"/>
    <property type="project" value="TreeGrafter"/>
</dbReference>
<evidence type="ECO:0000256" key="6">
    <source>
        <dbReference type="ARBA" id="ARBA00023273"/>
    </source>
</evidence>
<sequence>MAFRDLRSLTEMMRALGYPRLISLENFRQPNFQLVAEMLSWLVKRFEPTSDLPTEIDSEQLHAKKLYQADGHSVKEVIKVASVLYDAMKLNITDNLNDNEDSSHLPTFDIGSKVMELKQTRQLGTQITTKGATLYDLLGKEVELRERRSNVLARQLEITDVEQALKASLKSVGEDIKATNHNIENVASNEANLEAKIEKKKVELERNQKRLMTLKKVRPAFMDEYEKLEGDLKKLYEEYILRFRCMAFLEQQVDELDRVEQDRKEERELATRRILERMRQEESGMKPRGGTGMGERDALWGLCLAKTRTIRRAWIPIRTSF</sequence>
<evidence type="ECO:0000256" key="1">
    <source>
        <dbReference type="ARBA" id="ARBA00004138"/>
    </source>
</evidence>
<accession>A0A553PQ17</accession>
<organism evidence="8 9">
    <name type="scientific">Tigriopus californicus</name>
    <name type="common">Marine copepod</name>
    <dbReference type="NCBI Taxonomy" id="6832"/>
    <lineage>
        <taxon>Eukaryota</taxon>
        <taxon>Metazoa</taxon>
        <taxon>Ecdysozoa</taxon>
        <taxon>Arthropoda</taxon>
        <taxon>Crustacea</taxon>
        <taxon>Multicrustacea</taxon>
        <taxon>Hexanauplia</taxon>
        <taxon>Copepoda</taxon>
        <taxon>Harpacticoida</taxon>
        <taxon>Harpacticidae</taxon>
        <taxon>Tigriopus</taxon>
    </lineage>
</organism>
<keyword evidence="9" id="KW-1185">Reference proteome</keyword>
<dbReference type="EMBL" id="VCGU01000002">
    <property type="protein sequence ID" value="TRY79777.1"/>
    <property type="molecule type" value="Genomic_DNA"/>
</dbReference>
<dbReference type="OMA" id="RKVYGNM"/>
<evidence type="ECO:0000256" key="2">
    <source>
        <dbReference type="ARBA" id="ARBA00008340"/>
    </source>
</evidence>
<dbReference type="PANTHER" id="PTHR21547">
    <property type="entry name" value="CLUSTERIN ASSOCIATED PROTEIN 1"/>
    <property type="match status" value="1"/>
</dbReference>
<evidence type="ECO:0000313" key="9">
    <source>
        <dbReference type="Proteomes" id="UP000318571"/>
    </source>
</evidence>
<evidence type="ECO:0000256" key="7">
    <source>
        <dbReference type="SAM" id="Coils"/>
    </source>
</evidence>
<dbReference type="GO" id="GO:0060271">
    <property type="term" value="P:cilium assembly"/>
    <property type="evidence" value="ECO:0007669"/>
    <property type="project" value="TreeGrafter"/>
</dbReference>
<dbReference type="AlphaFoldDB" id="A0A553PQ17"/>
<name>A0A553PQ17_TIGCA</name>
<dbReference type="GO" id="GO:0030992">
    <property type="term" value="C:intraciliary transport particle B"/>
    <property type="evidence" value="ECO:0007669"/>
    <property type="project" value="TreeGrafter"/>
</dbReference>
<reference evidence="8 9" key="1">
    <citation type="journal article" date="2018" name="Nat. Ecol. Evol.">
        <title>Genomic signatures of mitonuclear coevolution across populations of Tigriopus californicus.</title>
        <authorList>
            <person name="Barreto F.S."/>
            <person name="Watson E.T."/>
            <person name="Lima T.G."/>
            <person name="Willett C.S."/>
            <person name="Edmands S."/>
            <person name="Li W."/>
            <person name="Burton R.S."/>
        </authorList>
    </citation>
    <scope>NUCLEOTIDE SEQUENCE [LARGE SCALE GENOMIC DNA]</scope>
    <source>
        <strain evidence="8 9">San Diego</strain>
    </source>
</reference>
<comment type="caution">
    <text evidence="8">The sequence shown here is derived from an EMBL/GenBank/DDBJ whole genome shotgun (WGS) entry which is preliminary data.</text>
</comment>
<keyword evidence="6" id="KW-0966">Cell projection</keyword>
<comment type="similarity">
    <text evidence="2">Belongs to the CLUAP1 family.</text>
</comment>
<feature type="coiled-coil region" evidence="7">
    <location>
        <begin position="176"/>
        <end position="217"/>
    </location>
</feature>
<gene>
    <name evidence="8" type="ORF">TCAL_07366</name>
</gene>
<evidence type="ECO:0000256" key="3">
    <source>
        <dbReference type="ARBA" id="ARBA00022794"/>
    </source>
</evidence>
<comment type="subcellular location">
    <subcellularLocation>
        <location evidence="1">Cell projection</location>
        <location evidence="1">Cilium</location>
    </subcellularLocation>
</comment>
<dbReference type="InterPro" id="IPR019366">
    <property type="entry name" value="Clusterin-associated_protein-1"/>
</dbReference>
<evidence type="ECO:0000256" key="5">
    <source>
        <dbReference type="ARBA" id="ARBA00023069"/>
    </source>
</evidence>
<dbReference type="GO" id="GO:0005929">
    <property type="term" value="C:cilium"/>
    <property type="evidence" value="ECO:0007669"/>
    <property type="project" value="UniProtKB-SubCell"/>
</dbReference>
<keyword evidence="4 7" id="KW-0175">Coiled coil</keyword>
<proteinExistence type="inferred from homology"/>
<dbReference type="STRING" id="6832.A0A553PQ17"/>
<dbReference type="Proteomes" id="UP000318571">
    <property type="component" value="Chromosome 6"/>
</dbReference>
<dbReference type="PANTHER" id="PTHR21547:SF0">
    <property type="entry name" value="CLUSTERIN-ASSOCIATED PROTEIN 1"/>
    <property type="match status" value="1"/>
</dbReference>
<evidence type="ECO:0000256" key="4">
    <source>
        <dbReference type="ARBA" id="ARBA00023054"/>
    </source>
</evidence>
<protein>
    <recommendedName>
        <fullName evidence="10">Clusterin-associated protein 1</fullName>
    </recommendedName>
</protein>
<dbReference type="Pfam" id="PF10234">
    <property type="entry name" value="Cluap1"/>
    <property type="match status" value="2"/>
</dbReference>